<evidence type="ECO:0000313" key="7">
    <source>
        <dbReference type="Proteomes" id="UP000228976"/>
    </source>
</evidence>
<dbReference type="PANTHER" id="PTHR22604">
    <property type="entry name" value="OXIDOREDUCTASES"/>
    <property type="match status" value="1"/>
</dbReference>
<sequence>MTQHSETMLQETASQATTSPEKTQPVNVAILGAGDIAHAMATTLNGMLADERYAGLVRPYAVATRNSKERAQEFANKYGIPVAYGSYEQLYEDPQVDLVYIATPHALHADQAIACMKHGKAVLVEKSFTANAQQARRVLEVSRDTGQACVEAIWTRFMPSRKKLVELIDSGVIGEVTDVSANLSYPLEHKARIMDPQMAGGALLDVGVYTINFIDMMTPDYHLDRLNSVASFTSTGVDQQSTTAMWRSKPGKPTVMATATSSTLSVGTRRGMVMGTKGYMIVTNINNPEKVDIYNNQHQLTDSITLNEGQITGYEYQVVEAAKARMNGEIEAPSMPHADTLRVMEIMDSIREQWGEVYPFER</sequence>
<dbReference type="SUPFAM" id="SSF55347">
    <property type="entry name" value="Glyceraldehyde-3-phosphate dehydrogenase-like, C-terminal domain"/>
    <property type="match status" value="1"/>
</dbReference>
<dbReference type="Gene3D" id="3.40.50.720">
    <property type="entry name" value="NAD(P)-binding Rossmann-like Domain"/>
    <property type="match status" value="1"/>
</dbReference>
<comment type="similarity">
    <text evidence="1">Belongs to the Gfo/Idh/MocA family.</text>
</comment>
<name>A0A261F9Y1_9BIFI</name>
<dbReference type="GO" id="GO:0016491">
    <property type="term" value="F:oxidoreductase activity"/>
    <property type="evidence" value="ECO:0007669"/>
    <property type="project" value="UniProtKB-KW"/>
</dbReference>
<feature type="region of interest" description="Disordered" evidence="3">
    <location>
        <begin position="1"/>
        <end position="24"/>
    </location>
</feature>
<dbReference type="Proteomes" id="UP000228976">
    <property type="component" value="Unassembled WGS sequence"/>
</dbReference>
<keyword evidence="7" id="KW-1185">Reference proteome</keyword>
<reference evidence="6 7" key="1">
    <citation type="journal article" date="2017" name="BMC Genomics">
        <title>Comparative genomic and phylogenomic analyses of the Bifidobacteriaceae family.</title>
        <authorList>
            <person name="Lugli G.A."/>
            <person name="Milani C."/>
            <person name="Turroni F."/>
            <person name="Duranti S."/>
            <person name="Mancabelli L."/>
            <person name="Mangifesta M."/>
            <person name="Ferrario C."/>
            <person name="Modesto M."/>
            <person name="Mattarelli P."/>
            <person name="Jiri K."/>
            <person name="van Sinderen D."/>
            <person name="Ventura M."/>
        </authorList>
    </citation>
    <scope>NUCLEOTIDE SEQUENCE [LARGE SCALE GENOMIC DNA]</scope>
    <source>
        <strain evidence="6 7">LMG 21773</strain>
    </source>
</reference>
<dbReference type="Gene3D" id="3.30.360.10">
    <property type="entry name" value="Dihydrodipicolinate Reductase, domain 2"/>
    <property type="match status" value="1"/>
</dbReference>
<gene>
    <name evidence="6" type="ORF">AEAE_0457</name>
</gene>
<dbReference type="InterPro" id="IPR036291">
    <property type="entry name" value="NAD(P)-bd_dom_sf"/>
</dbReference>
<protein>
    <submittedName>
        <fullName evidence="6">Oxidoreductase</fullName>
    </submittedName>
</protein>
<dbReference type="InterPro" id="IPR000683">
    <property type="entry name" value="Gfo/Idh/MocA-like_OxRdtase_N"/>
</dbReference>
<evidence type="ECO:0000259" key="4">
    <source>
        <dbReference type="Pfam" id="PF01408"/>
    </source>
</evidence>
<comment type="caution">
    <text evidence="6">The sequence shown here is derived from an EMBL/GenBank/DDBJ whole genome shotgun (WGS) entry which is preliminary data.</text>
</comment>
<evidence type="ECO:0000256" key="1">
    <source>
        <dbReference type="ARBA" id="ARBA00010928"/>
    </source>
</evidence>
<dbReference type="InterPro" id="IPR055170">
    <property type="entry name" value="GFO_IDH_MocA-like_dom"/>
</dbReference>
<dbReference type="EMBL" id="MWWU01000002">
    <property type="protein sequence ID" value="OZG55969.1"/>
    <property type="molecule type" value="Genomic_DNA"/>
</dbReference>
<evidence type="ECO:0000259" key="5">
    <source>
        <dbReference type="Pfam" id="PF22725"/>
    </source>
</evidence>
<keyword evidence="2" id="KW-0560">Oxidoreductase</keyword>
<evidence type="ECO:0000256" key="3">
    <source>
        <dbReference type="SAM" id="MobiDB-lite"/>
    </source>
</evidence>
<proteinExistence type="inferred from homology"/>
<accession>A0A261F9Y1</accession>
<feature type="domain" description="GFO/IDH/MocA-like oxidoreductase" evidence="5">
    <location>
        <begin position="163"/>
        <end position="279"/>
    </location>
</feature>
<dbReference type="Pfam" id="PF22725">
    <property type="entry name" value="GFO_IDH_MocA_C3"/>
    <property type="match status" value="1"/>
</dbReference>
<dbReference type="Pfam" id="PF01408">
    <property type="entry name" value="GFO_IDH_MocA"/>
    <property type="match status" value="1"/>
</dbReference>
<dbReference type="GO" id="GO:0000166">
    <property type="term" value="F:nucleotide binding"/>
    <property type="evidence" value="ECO:0007669"/>
    <property type="project" value="InterPro"/>
</dbReference>
<evidence type="ECO:0000313" key="6">
    <source>
        <dbReference type="EMBL" id="OZG55969.1"/>
    </source>
</evidence>
<dbReference type="InterPro" id="IPR050984">
    <property type="entry name" value="Gfo/Idh/MocA_domain"/>
</dbReference>
<dbReference type="AlphaFoldDB" id="A0A261F9Y1"/>
<dbReference type="PANTHER" id="PTHR22604:SF105">
    <property type="entry name" value="TRANS-1,2-DIHYDROBENZENE-1,2-DIOL DEHYDROGENASE"/>
    <property type="match status" value="1"/>
</dbReference>
<evidence type="ECO:0000256" key="2">
    <source>
        <dbReference type="ARBA" id="ARBA00023002"/>
    </source>
</evidence>
<dbReference type="SUPFAM" id="SSF51735">
    <property type="entry name" value="NAD(P)-binding Rossmann-fold domains"/>
    <property type="match status" value="1"/>
</dbReference>
<organism evidence="6 7">
    <name type="scientific">Aeriscardovia aeriphila</name>
    <dbReference type="NCBI Taxonomy" id="218139"/>
    <lineage>
        <taxon>Bacteria</taxon>
        <taxon>Bacillati</taxon>
        <taxon>Actinomycetota</taxon>
        <taxon>Actinomycetes</taxon>
        <taxon>Bifidobacteriales</taxon>
        <taxon>Bifidobacteriaceae</taxon>
        <taxon>Aeriscardovia</taxon>
    </lineage>
</organism>
<feature type="domain" description="Gfo/Idh/MocA-like oxidoreductase N-terminal" evidence="4">
    <location>
        <begin position="26"/>
        <end position="149"/>
    </location>
</feature>